<keyword evidence="1" id="KW-0472">Membrane</keyword>
<dbReference type="AlphaFoldDB" id="A0A2N5ZI87"/>
<comment type="caution">
    <text evidence="2">The sequence shown here is derived from an EMBL/GenBank/DDBJ whole genome shotgun (WGS) entry which is preliminary data.</text>
</comment>
<keyword evidence="1" id="KW-0812">Transmembrane</keyword>
<evidence type="ECO:0000313" key="3">
    <source>
        <dbReference type="Proteomes" id="UP000234857"/>
    </source>
</evidence>
<evidence type="ECO:0000313" key="2">
    <source>
        <dbReference type="EMBL" id="PLX18361.1"/>
    </source>
</evidence>
<proteinExistence type="predicted"/>
<protein>
    <recommendedName>
        <fullName evidence="4">Prepilin-type N-terminal cleavage/methylation domain-containing protein</fullName>
    </recommendedName>
</protein>
<sequence>MRKGFSLIEIIATIGVLGIVAVPFFSIFLSGNKNVIAAKYDLIAVNLARERIEQIRLQNFETLEEDYYVYRDIYKDTIHSELKEADEDMEVFYNNFSDIWTSEMREKYPRIFNKMEGIFTEKSLLNEYIEYPEEYEAFRRYAIVEEISPEKQNGFISDSPVMMKKITVKVFFKDKLAVELTTMVSDYK</sequence>
<feature type="transmembrane region" description="Helical" evidence="1">
    <location>
        <begin position="7"/>
        <end position="29"/>
    </location>
</feature>
<dbReference type="InterPro" id="IPR012902">
    <property type="entry name" value="N_methyl_site"/>
</dbReference>
<reference evidence="2 3" key="1">
    <citation type="submission" date="2017-11" db="EMBL/GenBank/DDBJ databases">
        <title>Genome-resolved metagenomics identifies genetic mobility, metabolic interactions, and unexpected diversity in perchlorate-reducing communities.</title>
        <authorList>
            <person name="Barnum T.P."/>
            <person name="Figueroa I.A."/>
            <person name="Carlstrom C.I."/>
            <person name="Lucas L.N."/>
            <person name="Engelbrektson A.L."/>
            <person name="Coates J.D."/>
        </authorList>
    </citation>
    <scope>NUCLEOTIDE SEQUENCE [LARGE SCALE GENOMIC DNA]</scope>
    <source>
        <strain evidence="2">BM706</strain>
    </source>
</reference>
<evidence type="ECO:0008006" key="4">
    <source>
        <dbReference type="Google" id="ProtNLM"/>
    </source>
</evidence>
<name>A0A2N5ZI87_MUIH1</name>
<dbReference type="NCBIfam" id="TIGR02532">
    <property type="entry name" value="IV_pilin_GFxxxE"/>
    <property type="match status" value="1"/>
</dbReference>
<organism evidence="2 3">
    <name type="scientific">Muiribacterium halophilum</name>
    <dbReference type="NCBI Taxonomy" id="2053465"/>
    <lineage>
        <taxon>Bacteria</taxon>
        <taxon>Candidatus Muiribacteriota</taxon>
        <taxon>Candidatus Muiribacteriia</taxon>
        <taxon>Candidatus Muiribacteriales</taxon>
        <taxon>Candidatus Muiribacteriaceae</taxon>
        <taxon>Candidatus Muiribacterium</taxon>
    </lineage>
</organism>
<keyword evidence="1" id="KW-1133">Transmembrane helix</keyword>
<accession>A0A2N5ZI87</accession>
<dbReference type="EMBL" id="PKTG01000064">
    <property type="protein sequence ID" value="PLX18361.1"/>
    <property type="molecule type" value="Genomic_DNA"/>
</dbReference>
<gene>
    <name evidence="2" type="ORF">C0601_04910</name>
</gene>
<dbReference type="Proteomes" id="UP000234857">
    <property type="component" value="Unassembled WGS sequence"/>
</dbReference>
<evidence type="ECO:0000256" key="1">
    <source>
        <dbReference type="SAM" id="Phobius"/>
    </source>
</evidence>